<keyword evidence="3" id="KW-1185">Reference proteome</keyword>
<organism evidence="2 3">
    <name type="scientific">Caerostris extrusa</name>
    <name type="common">Bark spider</name>
    <name type="synonym">Caerostris bankana</name>
    <dbReference type="NCBI Taxonomy" id="172846"/>
    <lineage>
        <taxon>Eukaryota</taxon>
        <taxon>Metazoa</taxon>
        <taxon>Ecdysozoa</taxon>
        <taxon>Arthropoda</taxon>
        <taxon>Chelicerata</taxon>
        <taxon>Arachnida</taxon>
        <taxon>Araneae</taxon>
        <taxon>Araneomorphae</taxon>
        <taxon>Entelegynae</taxon>
        <taxon>Araneoidea</taxon>
        <taxon>Araneidae</taxon>
        <taxon>Caerostris</taxon>
    </lineage>
</organism>
<accession>A0AAV4NJ14</accession>
<dbReference type="AlphaFoldDB" id="A0AAV4NJ14"/>
<proteinExistence type="predicted"/>
<feature type="region of interest" description="Disordered" evidence="1">
    <location>
        <begin position="21"/>
        <end position="43"/>
    </location>
</feature>
<protein>
    <submittedName>
        <fullName evidence="2">Uncharacterized protein</fullName>
    </submittedName>
</protein>
<reference evidence="2 3" key="1">
    <citation type="submission" date="2021-06" db="EMBL/GenBank/DDBJ databases">
        <title>Caerostris extrusa draft genome.</title>
        <authorList>
            <person name="Kono N."/>
            <person name="Arakawa K."/>
        </authorList>
    </citation>
    <scope>NUCLEOTIDE SEQUENCE [LARGE SCALE GENOMIC DNA]</scope>
</reference>
<sequence length="137" mass="14800">MQSPHHPPLVSLFGKQKVFPAAQRSSADRWRPTNTGVQRDVGGQWGGMPGLFFSSSSSSNHNTICPSFHHLANRRIPSCPIAHPRTDGVPLIQGPRDDGGIGGEMPGLFFSSRPAPLVGTFFGDCFVGHSRIRRVAV</sequence>
<evidence type="ECO:0000313" key="2">
    <source>
        <dbReference type="EMBL" id="GIX84781.1"/>
    </source>
</evidence>
<gene>
    <name evidence="2" type="ORF">CEXT_401551</name>
</gene>
<evidence type="ECO:0000256" key="1">
    <source>
        <dbReference type="SAM" id="MobiDB-lite"/>
    </source>
</evidence>
<dbReference type="Proteomes" id="UP001054945">
    <property type="component" value="Unassembled WGS sequence"/>
</dbReference>
<dbReference type="EMBL" id="BPLR01003450">
    <property type="protein sequence ID" value="GIX84781.1"/>
    <property type="molecule type" value="Genomic_DNA"/>
</dbReference>
<comment type="caution">
    <text evidence="2">The sequence shown here is derived from an EMBL/GenBank/DDBJ whole genome shotgun (WGS) entry which is preliminary data.</text>
</comment>
<name>A0AAV4NJ14_CAEEX</name>
<evidence type="ECO:0000313" key="3">
    <source>
        <dbReference type="Proteomes" id="UP001054945"/>
    </source>
</evidence>